<name>A0A7Z9E1K8_9CYAN</name>
<evidence type="ECO:0000313" key="1">
    <source>
        <dbReference type="EMBL" id="VXD22930.1"/>
    </source>
</evidence>
<accession>A0A7Z9E1K8</accession>
<dbReference type="OrthoDB" id="488527at2"/>
<dbReference type="AlphaFoldDB" id="A0A7Z9E1K8"/>
<gene>
    <name evidence="1" type="ORF">PL9631_680039</name>
</gene>
<dbReference type="EMBL" id="CZCS02000210">
    <property type="protein sequence ID" value="VXD22930.1"/>
    <property type="molecule type" value="Genomic_DNA"/>
</dbReference>
<proteinExistence type="predicted"/>
<protein>
    <submittedName>
        <fullName evidence="1">Uncharacterized protein</fullName>
    </submittedName>
</protein>
<sequence length="86" mass="9769">MSITIELPPELENKLSTEASQLNLSLSDYILRILLSKEIVKNLPKTGAELVNYWQNEGVINSCPDITNSQDQARYLRHQAETRAQI</sequence>
<keyword evidence="2" id="KW-1185">Reference proteome</keyword>
<evidence type="ECO:0000313" key="2">
    <source>
        <dbReference type="Proteomes" id="UP000182190"/>
    </source>
</evidence>
<comment type="caution">
    <text evidence="1">The sequence shown here is derived from an EMBL/GenBank/DDBJ whole genome shotgun (WGS) entry which is preliminary data.</text>
</comment>
<dbReference type="RefSeq" id="WP_083620886.1">
    <property type="nucleotide sequence ID" value="NZ_LR735015.1"/>
</dbReference>
<organism evidence="1 2">
    <name type="scientific">Planktothrix paucivesiculata PCC 9631</name>
    <dbReference type="NCBI Taxonomy" id="671071"/>
    <lineage>
        <taxon>Bacteria</taxon>
        <taxon>Bacillati</taxon>
        <taxon>Cyanobacteriota</taxon>
        <taxon>Cyanophyceae</taxon>
        <taxon>Oscillatoriophycideae</taxon>
        <taxon>Oscillatoriales</taxon>
        <taxon>Microcoleaceae</taxon>
        <taxon>Planktothrix</taxon>
    </lineage>
</organism>
<reference evidence="1" key="1">
    <citation type="submission" date="2019-10" db="EMBL/GenBank/DDBJ databases">
        <authorList>
            <consortium name="Genoscope - CEA"/>
            <person name="William W."/>
        </authorList>
    </citation>
    <scope>NUCLEOTIDE SEQUENCE [LARGE SCALE GENOMIC DNA]</scope>
    <source>
        <strain evidence="1">BBR_PRJEB10994</strain>
    </source>
</reference>
<dbReference type="Proteomes" id="UP000182190">
    <property type="component" value="Unassembled WGS sequence"/>
</dbReference>